<accession>A0AAE9FRE4</accession>
<sequence length="61" mass="7043">MNELLVCFAGFGIVCAFIWLTTPETSRYYKWLTRGFWFVVTLLGAGIVERLIHIHLTYGMS</sequence>
<organism evidence="2 3">
    <name type="scientific">Stenotrophomonas maltophilia phage vB_SmaM_Ps15</name>
    <dbReference type="NCBI Taxonomy" id="3071007"/>
    <lineage>
        <taxon>Viruses</taxon>
        <taxon>Duplodnaviria</taxon>
        <taxon>Heunggongvirae</taxon>
        <taxon>Uroviricota</taxon>
        <taxon>Caudoviricetes</taxon>
        <taxon>Menderavirus</taxon>
        <taxon>Menderavirus Ps15</taxon>
    </lineage>
</organism>
<dbReference type="Proteomes" id="UP000829466">
    <property type="component" value="Segment"/>
</dbReference>
<evidence type="ECO:0000256" key="1">
    <source>
        <dbReference type="SAM" id="Phobius"/>
    </source>
</evidence>
<dbReference type="EMBL" id="OL702939">
    <property type="protein sequence ID" value="UMO77200.1"/>
    <property type="molecule type" value="Genomic_DNA"/>
</dbReference>
<keyword evidence="3" id="KW-1185">Reference proteome</keyword>
<name>A0AAE9FRE4_9CAUD</name>
<feature type="transmembrane region" description="Helical" evidence="1">
    <location>
        <begin position="32"/>
        <end position="52"/>
    </location>
</feature>
<keyword evidence="1" id="KW-0812">Transmembrane</keyword>
<proteinExistence type="predicted"/>
<keyword evidence="1" id="KW-0472">Membrane</keyword>
<keyword evidence="1" id="KW-1133">Transmembrane helix</keyword>
<evidence type="ECO:0000313" key="2">
    <source>
        <dbReference type="EMBL" id="UMO77200.1"/>
    </source>
</evidence>
<protein>
    <submittedName>
        <fullName evidence="2">Uncharacterized protein</fullName>
    </submittedName>
</protein>
<evidence type="ECO:0000313" key="3">
    <source>
        <dbReference type="Proteomes" id="UP000829466"/>
    </source>
</evidence>
<reference evidence="2 3" key="1">
    <citation type="submission" date="2021-12" db="EMBL/GenBank/DDBJ databases">
        <title>Characterization of bacteriophage vB_SmaM_Ps15 infective to Stenotrophomonas maltophila clinical ocular isolates.</title>
        <authorList>
            <person name="Damnjanovic D."/>
            <person name="Vazquez-Campos X."/>
            <person name="Elliott L."/>
            <person name="Willcox M."/>
            <person name="Bridge W.J."/>
        </authorList>
    </citation>
    <scope>NUCLEOTIDE SEQUENCE [LARGE SCALE GENOMIC DNA]</scope>
</reference>
<gene>
    <name evidence="2" type="ORF">SmaMPs15_000049</name>
</gene>